<reference evidence="7" key="1">
    <citation type="submission" date="2020-07" db="EMBL/GenBank/DDBJ databases">
        <title>Huge and variable diversity of episymbiotic CPR bacteria and DPANN archaea in groundwater ecosystems.</title>
        <authorList>
            <person name="He C.Y."/>
            <person name="Keren R."/>
            <person name="Whittaker M."/>
            <person name="Farag I.F."/>
            <person name="Doudna J."/>
            <person name="Cate J.H.D."/>
            <person name="Banfield J.F."/>
        </authorList>
    </citation>
    <scope>NUCLEOTIDE SEQUENCE</scope>
    <source>
        <strain evidence="7">NC_groundwater_973_Pr1_S-0.2um_54_13</strain>
    </source>
</reference>
<protein>
    <submittedName>
        <fullName evidence="7">RNA polymerase sigma factor</fullName>
    </submittedName>
</protein>
<evidence type="ECO:0000256" key="1">
    <source>
        <dbReference type="ARBA" id="ARBA00010641"/>
    </source>
</evidence>
<dbReference type="GO" id="GO:0006352">
    <property type="term" value="P:DNA-templated transcription initiation"/>
    <property type="evidence" value="ECO:0007669"/>
    <property type="project" value="InterPro"/>
</dbReference>
<keyword evidence="4" id="KW-0804">Transcription</keyword>
<evidence type="ECO:0000259" key="5">
    <source>
        <dbReference type="Pfam" id="PF04542"/>
    </source>
</evidence>
<feature type="domain" description="RNA polymerase sigma-70 region 2" evidence="5">
    <location>
        <begin position="39"/>
        <end position="108"/>
    </location>
</feature>
<keyword evidence="2" id="KW-0805">Transcription regulation</keyword>
<dbReference type="EMBL" id="JACQCR010000002">
    <property type="protein sequence ID" value="MBI3630733.1"/>
    <property type="molecule type" value="Genomic_DNA"/>
</dbReference>
<evidence type="ECO:0000259" key="6">
    <source>
        <dbReference type="Pfam" id="PF08281"/>
    </source>
</evidence>
<dbReference type="PANTHER" id="PTHR43133">
    <property type="entry name" value="RNA POLYMERASE ECF-TYPE SIGMA FACTO"/>
    <property type="match status" value="1"/>
</dbReference>
<dbReference type="InterPro" id="IPR036388">
    <property type="entry name" value="WH-like_DNA-bd_sf"/>
</dbReference>
<dbReference type="InterPro" id="IPR013249">
    <property type="entry name" value="RNA_pol_sigma70_r4_t2"/>
</dbReference>
<dbReference type="SUPFAM" id="SSF88946">
    <property type="entry name" value="Sigma2 domain of RNA polymerase sigma factors"/>
    <property type="match status" value="1"/>
</dbReference>
<sequence length="211" mass="24451">MSMTSYLEEHSPEAIRSVEMKDEEILYASQEEPAMFQILVEKYQEPLTRAALRVVRGREEAEDIVQEAFVKMYKNAGKFQKLAGIEFKSWAYKITVNTAITHYRKLKRGEILSEDPAVFQEAGDDFLGERFSLVADAKAAVADTLTKMPGHLRSVMHRYYMEDKSYRTIAQEEQISVSTLKMRLFRAKKIFRKLINTSDTSHSIDREKNHD</sequence>
<evidence type="ECO:0000256" key="2">
    <source>
        <dbReference type="ARBA" id="ARBA00023015"/>
    </source>
</evidence>
<dbReference type="Proteomes" id="UP000753196">
    <property type="component" value="Unassembled WGS sequence"/>
</dbReference>
<dbReference type="GO" id="GO:0016987">
    <property type="term" value="F:sigma factor activity"/>
    <property type="evidence" value="ECO:0007669"/>
    <property type="project" value="UniProtKB-KW"/>
</dbReference>
<dbReference type="SUPFAM" id="SSF88659">
    <property type="entry name" value="Sigma3 and sigma4 domains of RNA polymerase sigma factors"/>
    <property type="match status" value="1"/>
</dbReference>
<proteinExistence type="inferred from homology"/>
<dbReference type="InterPro" id="IPR039425">
    <property type="entry name" value="RNA_pol_sigma-70-like"/>
</dbReference>
<keyword evidence="3" id="KW-0731">Sigma factor</keyword>
<dbReference type="InterPro" id="IPR013325">
    <property type="entry name" value="RNA_pol_sigma_r2"/>
</dbReference>
<dbReference type="Pfam" id="PF04542">
    <property type="entry name" value="Sigma70_r2"/>
    <property type="match status" value="1"/>
</dbReference>
<evidence type="ECO:0000256" key="4">
    <source>
        <dbReference type="ARBA" id="ARBA00023163"/>
    </source>
</evidence>
<evidence type="ECO:0000256" key="3">
    <source>
        <dbReference type="ARBA" id="ARBA00023082"/>
    </source>
</evidence>
<feature type="domain" description="RNA polymerase sigma factor 70 region 4 type 2" evidence="6">
    <location>
        <begin position="140"/>
        <end position="189"/>
    </location>
</feature>
<dbReference type="NCBIfam" id="TIGR02937">
    <property type="entry name" value="sigma70-ECF"/>
    <property type="match status" value="1"/>
</dbReference>
<dbReference type="Gene3D" id="1.10.10.10">
    <property type="entry name" value="Winged helix-like DNA-binding domain superfamily/Winged helix DNA-binding domain"/>
    <property type="match status" value="1"/>
</dbReference>
<comment type="similarity">
    <text evidence="1">Belongs to the sigma-70 factor family. ECF subfamily.</text>
</comment>
<organism evidence="7 8">
    <name type="scientific">Candidatus Sungiibacteriota bacterium</name>
    <dbReference type="NCBI Taxonomy" id="2750080"/>
    <lineage>
        <taxon>Bacteria</taxon>
        <taxon>Candidatus Sungiibacteriota</taxon>
    </lineage>
</organism>
<dbReference type="Gene3D" id="1.10.1740.10">
    <property type="match status" value="1"/>
</dbReference>
<name>A0A932VQY2_9BACT</name>
<dbReference type="PANTHER" id="PTHR43133:SF51">
    <property type="entry name" value="RNA POLYMERASE SIGMA FACTOR"/>
    <property type="match status" value="1"/>
</dbReference>
<dbReference type="InterPro" id="IPR007627">
    <property type="entry name" value="RNA_pol_sigma70_r2"/>
</dbReference>
<dbReference type="Pfam" id="PF08281">
    <property type="entry name" value="Sigma70_r4_2"/>
    <property type="match status" value="1"/>
</dbReference>
<evidence type="ECO:0000313" key="7">
    <source>
        <dbReference type="EMBL" id="MBI3630733.1"/>
    </source>
</evidence>
<dbReference type="AlphaFoldDB" id="A0A932VQY2"/>
<dbReference type="InterPro" id="IPR014284">
    <property type="entry name" value="RNA_pol_sigma-70_dom"/>
</dbReference>
<comment type="caution">
    <text evidence="7">The sequence shown here is derived from an EMBL/GenBank/DDBJ whole genome shotgun (WGS) entry which is preliminary data.</text>
</comment>
<gene>
    <name evidence="7" type="ORF">HY221_00110</name>
</gene>
<dbReference type="GO" id="GO:0003677">
    <property type="term" value="F:DNA binding"/>
    <property type="evidence" value="ECO:0007669"/>
    <property type="project" value="InterPro"/>
</dbReference>
<evidence type="ECO:0000313" key="8">
    <source>
        <dbReference type="Proteomes" id="UP000753196"/>
    </source>
</evidence>
<accession>A0A932VQY2</accession>
<dbReference type="InterPro" id="IPR013324">
    <property type="entry name" value="RNA_pol_sigma_r3/r4-like"/>
</dbReference>